<dbReference type="STRING" id="869212.Turpa_3934"/>
<dbReference type="EMBL" id="CP002959">
    <property type="protein sequence ID" value="AFM14568.1"/>
    <property type="molecule type" value="Genomic_DNA"/>
</dbReference>
<keyword evidence="3" id="KW-0121">Carboxypeptidase</keyword>
<dbReference type="SUPFAM" id="SSF53187">
    <property type="entry name" value="Zn-dependent exopeptidases"/>
    <property type="match status" value="1"/>
</dbReference>
<evidence type="ECO:0000259" key="2">
    <source>
        <dbReference type="PROSITE" id="PS52035"/>
    </source>
</evidence>
<feature type="domain" description="Peptidase M14" evidence="2">
    <location>
        <begin position="31"/>
        <end position="289"/>
    </location>
</feature>
<dbReference type="InterPro" id="IPR000834">
    <property type="entry name" value="Peptidase_M14"/>
</dbReference>
<gene>
    <name evidence="3" type="ordered locus">Turpa_3934</name>
</gene>
<protein>
    <submittedName>
        <fullName evidence="3">Peptidase M14 carboxypeptidase A</fullName>
    </submittedName>
</protein>
<dbReference type="PROSITE" id="PS52035">
    <property type="entry name" value="PEPTIDASE_M14"/>
    <property type="match status" value="1"/>
</dbReference>
<accession>I4BBB1</accession>
<proteinExistence type="inferred from homology"/>
<evidence type="ECO:0000313" key="3">
    <source>
        <dbReference type="EMBL" id="AFM14568.1"/>
    </source>
</evidence>
<dbReference type="SMART" id="SM00631">
    <property type="entry name" value="Zn_pept"/>
    <property type="match status" value="1"/>
</dbReference>
<keyword evidence="3" id="KW-0378">Hydrolase</keyword>
<comment type="caution">
    <text evidence="1">Lacks conserved residue(s) required for the propagation of feature annotation.</text>
</comment>
<dbReference type="GO" id="GO:0008270">
    <property type="term" value="F:zinc ion binding"/>
    <property type="evidence" value="ECO:0007669"/>
    <property type="project" value="InterPro"/>
</dbReference>
<reference evidence="3 4" key="1">
    <citation type="submission" date="2012-06" db="EMBL/GenBank/DDBJ databases">
        <title>The complete chromosome of genome of Turneriella parva DSM 21527.</title>
        <authorList>
            <consortium name="US DOE Joint Genome Institute (JGI-PGF)"/>
            <person name="Lucas S."/>
            <person name="Han J."/>
            <person name="Lapidus A."/>
            <person name="Bruce D."/>
            <person name="Goodwin L."/>
            <person name="Pitluck S."/>
            <person name="Peters L."/>
            <person name="Kyrpides N."/>
            <person name="Mavromatis K."/>
            <person name="Ivanova N."/>
            <person name="Mikhailova N."/>
            <person name="Chertkov O."/>
            <person name="Detter J.C."/>
            <person name="Tapia R."/>
            <person name="Han C."/>
            <person name="Land M."/>
            <person name="Hauser L."/>
            <person name="Markowitz V."/>
            <person name="Cheng J.-F."/>
            <person name="Hugenholtz P."/>
            <person name="Woyke T."/>
            <person name="Wu D."/>
            <person name="Gronow S."/>
            <person name="Wellnitz S."/>
            <person name="Brambilla E."/>
            <person name="Klenk H.-P."/>
            <person name="Eisen J.A."/>
        </authorList>
    </citation>
    <scope>NUCLEOTIDE SEQUENCE [LARGE SCALE GENOMIC DNA]</scope>
    <source>
        <strain evidence="4">ATCC BAA-1111 / DSM 21527 / NCTC 11395 / H</strain>
    </source>
</reference>
<dbReference type="AlphaFoldDB" id="I4BBB1"/>
<comment type="similarity">
    <text evidence="1">Belongs to the peptidase M14 family.</text>
</comment>
<dbReference type="GO" id="GO:0006508">
    <property type="term" value="P:proteolysis"/>
    <property type="evidence" value="ECO:0007669"/>
    <property type="project" value="InterPro"/>
</dbReference>
<dbReference type="Pfam" id="PF00246">
    <property type="entry name" value="Peptidase_M14"/>
    <property type="match status" value="1"/>
</dbReference>
<dbReference type="HOGENOM" id="CLU_061366_0_0_12"/>
<dbReference type="Gene3D" id="3.40.630.10">
    <property type="entry name" value="Zn peptidases"/>
    <property type="match status" value="1"/>
</dbReference>
<name>I4BBB1_TURPD</name>
<dbReference type="GO" id="GO:0004181">
    <property type="term" value="F:metallocarboxypeptidase activity"/>
    <property type="evidence" value="ECO:0007669"/>
    <property type="project" value="InterPro"/>
</dbReference>
<evidence type="ECO:0000313" key="4">
    <source>
        <dbReference type="Proteomes" id="UP000006048"/>
    </source>
</evidence>
<dbReference type="PATRIC" id="fig|869212.3.peg.3966"/>
<keyword evidence="3" id="KW-0645">Protease</keyword>
<dbReference type="Proteomes" id="UP000006048">
    <property type="component" value="Chromosome"/>
</dbReference>
<organism evidence="3 4">
    <name type="scientific">Turneriella parva (strain ATCC BAA-1111 / DSM 21527 / NCTC 11395 / H)</name>
    <name type="common">Leptospira parva</name>
    <dbReference type="NCBI Taxonomy" id="869212"/>
    <lineage>
        <taxon>Bacteria</taxon>
        <taxon>Pseudomonadati</taxon>
        <taxon>Spirochaetota</taxon>
        <taxon>Spirochaetia</taxon>
        <taxon>Leptospirales</taxon>
        <taxon>Leptospiraceae</taxon>
        <taxon>Turneriella</taxon>
    </lineage>
</organism>
<dbReference type="KEGG" id="tpx:Turpa_3934"/>
<keyword evidence="4" id="KW-1185">Reference proteome</keyword>
<evidence type="ECO:0000256" key="1">
    <source>
        <dbReference type="PROSITE-ProRule" id="PRU01379"/>
    </source>
</evidence>
<sequence>MRRRRGCTQVIRSISCVLVLGVTIAVGAAKPYLSAGDYAKYVQRLTCSVEDPDHDDKIRVRKLRYGTSGKGRALIAHIVEPAKSLSDKARNVYVIGAQHGDERNTKIVLEYFVRELATLSNDFRNRRRIIVIPNYNPDGYKRYHRLNASNIDLNRDFPSSDGHEDAPRASETAAFMKLMEKYPAYSMYNIHQPFRVVLYYPEDESFARPFSLLSDYPLGTGVGYPTPGSLGTYMREKKVPIITVELARHMKAAVAPYIYEEIRLALYYSAFGCIPKPAQKSRIETYIAE</sequence>